<keyword evidence="2" id="KW-1185">Reference proteome</keyword>
<dbReference type="InterPro" id="IPR018743">
    <property type="entry name" value="DUF2292"/>
</dbReference>
<dbReference type="EMBL" id="LGCI01000003">
    <property type="protein sequence ID" value="KOY83857.1"/>
    <property type="molecule type" value="Genomic_DNA"/>
</dbReference>
<evidence type="ECO:0000313" key="1">
    <source>
        <dbReference type="EMBL" id="KOY83857.1"/>
    </source>
</evidence>
<evidence type="ECO:0008006" key="3">
    <source>
        <dbReference type="Google" id="ProtNLM"/>
    </source>
</evidence>
<dbReference type="OrthoDB" id="2382414at2"/>
<reference evidence="1 2" key="1">
    <citation type="submission" date="2015-07" db="EMBL/GenBank/DDBJ databases">
        <title>Genome sequencing project for genomic taxonomy and phylogenomics of Bacillus-like bacteria.</title>
        <authorList>
            <person name="Liu B."/>
            <person name="Wang J."/>
            <person name="Zhu Y."/>
            <person name="Liu G."/>
            <person name="Chen Q."/>
            <person name="Chen Z."/>
            <person name="Che J."/>
            <person name="Ge C."/>
            <person name="Shi H."/>
            <person name="Pan Z."/>
            <person name="Liu X."/>
        </authorList>
    </citation>
    <scope>NUCLEOTIDE SEQUENCE [LARGE SCALE GENOMIC DNA]</scope>
    <source>
        <strain evidence="1 2">DSM 54</strain>
    </source>
</reference>
<accession>A0A0N0UXD4</accession>
<dbReference type="Proteomes" id="UP000037977">
    <property type="component" value="Unassembled WGS sequence"/>
</dbReference>
<dbReference type="Pfam" id="PF10055">
    <property type="entry name" value="DUF2292"/>
    <property type="match status" value="1"/>
</dbReference>
<dbReference type="AlphaFoldDB" id="A0A0N0UXD4"/>
<sequence>MTNIKADVFKEIVDHLSNISYGAITITIHNGSITQLDVTKKKRFEQEKPQQVLAKQSKR</sequence>
<protein>
    <recommendedName>
        <fullName evidence="3">DUF2292 domain-containing protein</fullName>
    </recommendedName>
</protein>
<gene>
    <name evidence="1" type="ORF">ADM90_02905</name>
</gene>
<evidence type="ECO:0000313" key="2">
    <source>
        <dbReference type="Proteomes" id="UP000037977"/>
    </source>
</evidence>
<dbReference type="PATRIC" id="fig|33935.3.peg.4775"/>
<organism evidence="1 2">
    <name type="scientific">Lysinibacillus macroides</name>
    <dbReference type="NCBI Taxonomy" id="33935"/>
    <lineage>
        <taxon>Bacteria</taxon>
        <taxon>Bacillati</taxon>
        <taxon>Bacillota</taxon>
        <taxon>Bacilli</taxon>
        <taxon>Bacillales</taxon>
        <taxon>Bacillaceae</taxon>
        <taxon>Lysinibacillus</taxon>
    </lineage>
</organism>
<name>A0A0N0UXD4_9BACI</name>
<proteinExistence type="predicted"/>
<dbReference type="RefSeq" id="WP_053993563.1">
    <property type="nucleotide sequence ID" value="NZ_CP065643.1"/>
</dbReference>
<comment type="caution">
    <text evidence="1">The sequence shown here is derived from an EMBL/GenBank/DDBJ whole genome shotgun (WGS) entry which is preliminary data.</text>
</comment>